<evidence type="ECO:0000313" key="3">
    <source>
        <dbReference type="EMBL" id="TYJ96564.1"/>
    </source>
</evidence>
<proteinExistence type="predicted"/>
<dbReference type="AlphaFoldDB" id="A0A5D3BC67"/>
<gene>
    <name evidence="3" type="ORF">E5676_scaffold546G002260</name>
    <name evidence="2" type="ORF">E6C27_scaffold37G001330</name>
</gene>
<feature type="domain" description="DUF8039" evidence="1">
    <location>
        <begin position="60"/>
        <end position="133"/>
    </location>
</feature>
<organism evidence="3 5">
    <name type="scientific">Cucumis melo var. makuwa</name>
    <name type="common">Oriental melon</name>
    <dbReference type="NCBI Taxonomy" id="1194695"/>
    <lineage>
        <taxon>Eukaryota</taxon>
        <taxon>Viridiplantae</taxon>
        <taxon>Streptophyta</taxon>
        <taxon>Embryophyta</taxon>
        <taxon>Tracheophyta</taxon>
        <taxon>Spermatophyta</taxon>
        <taxon>Magnoliopsida</taxon>
        <taxon>eudicotyledons</taxon>
        <taxon>Gunneridae</taxon>
        <taxon>Pentapetalae</taxon>
        <taxon>rosids</taxon>
        <taxon>fabids</taxon>
        <taxon>Cucurbitales</taxon>
        <taxon>Cucurbitaceae</taxon>
        <taxon>Benincaseae</taxon>
        <taxon>Cucumis</taxon>
    </lineage>
</organism>
<name>A0A5D3BC67_CUCMM</name>
<evidence type="ECO:0000313" key="4">
    <source>
        <dbReference type="Proteomes" id="UP000321393"/>
    </source>
</evidence>
<dbReference type="Pfam" id="PF26133">
    <property type="entry name" value="DUF8039"/>
    <property type="match status" value="1"/>
</dbReference>
<reference evidence="4 5" key="1">
    <citation type="submission" date="2019-08" db="EMBL/GenBank/DDBJ databases">
        <title>Draft genome sequences of two oriental melons (Cucumis melo L. var makuwa).</title>
        <authorList>
            <person name="Kwon S.-Y."/>
        </authorList>
    </citation>
    <scope>NUCLEOTIDE SEQUENCE [LARGE SCALE GENOMIC DNA]</scope>
    <source>
        <strain evidence="5">cv. Chang Bougi</strain>
        <strain evidence="4">cv. SW 3</strain>
        <tissue evidence="3">Leaf</tissue>
    </source>
</reference>
<comment type="caution">
    <text evidence="3">The sequence shown here is derived from an EMBL/GenBank/DDBJ whole genome shotgun (WGS) entry which is preliminary data.</text>
</comment>
<dbReference type="OrthoDB" id="1676577at2759"/>
<evidence type="ECO:0000313" key="2">
    <source>
        <dbReference type="EMBL" id="KAA0065826.1"/>
    </source>
</evidence>
<dbReference type="InterPro" id="IPR058352">
    <property type="entry name" value="DUF8039"/>
</dbReference>
<dbReference type="EMBL" id="SSTE01001190">
    <property type="protein sequence ID" value="KAA0065826.1"/>
    <property type="molecule type" value="Genomic_DNA"/>
</dbReference>
<dbReference type="Proteomes" id="UP000321947">
    <property type="component" value="Unassembled WGS sequence"/>
</dbReference>
<protein>
    <recommendedName>
        <fullName evidence="1">DUF8039 domain-containing protein</fullName>
    </recommendedName>
</protein>
<evidence type="ECO:0000259" key="1">
    <source>
        <dbReference type="Pfam" id="PF26133"/>
    </source>
</evidence>
<evidence type="ECO:0000313" key="5">
    <source>
        <dbReference type="Proteomes" id="UP000321947"/>
    </source>
</evidence>
<sequence>MDSKGTSFIKRAENFNEFEDLSNDLKSHKDIEDVAKVNEEIKMNISKDDEHLVGVTLEKMKVGTPCKLAFETKEHIISWGIIFDSEVEGDNVKVAVDVVMDGDCAIPITTKKGIYKMSQEVASHILWPQHLIECGEFTKDMITFAPTPIQTASVALRCLL</sequence>
<accession>A0A5D3BC67</accession>
<dbReference type="Proteomes" id="UP000321393">
    <property type="component" value="Unassembled WGS sequence"/>
</dbReference>
<dbReference type="EMBL" id="SSTD01019467">
    <property type="protein sequence ID" value="TYJ96564.1"/>
    <property type="molecule type" value="Genomic_DNA"/>
</dbReference>